<evidence type="ECO:0000313" key="2">
    <source>
        <dbReference type="EMBL" id="GKV05533.1"/>
    </source>
</evidence>
<keyword evidence="3" id="KW-1185">Reference proteome</keyword>
<dbReference type="Proteomes" id="UP001054252">
    <property type="component" value="Unassembled WGS sequence"/>
</dbReference>
<reference evidence="2 3" key="1">
    <citation type="journal article" date="2021" name="Commun. Biol.">
        <title>The genome of Shorea leprosula (Dipterocarpaceae) highlights the ecological relevance of drought in aseasonal tropical rainforests.</title>
        <authorList>
            <person name="Ng K.K.S."/>
            <person name="Kobayashi M.J."/>
            <person name="Fawcett J.A."/>
            <person name="Hatakeyama M."/>
            <person name="Paape T."/>
            <person name="Ng C.H."/>
            <person name="Ang C.C."/>
            <person name="Tnah L.H."/>
            <person name="Lee C.T."/>
            <person name="Nishiyama T."/>
            <person name="Sese J."/>
            <person name="O'Brien M.J."/>
            <person name="Copetti D."/>
            <person name="Mohd Noor M.I."/>
            <person name="Ong R.C."/>
            <person name="Putra M."/>
            <person name="Sireger I.Z."/>
            <person name="Indrioko S."/>
            <person name="Kosugi Y."/>
            <person name="Izuno A."/>
            <person name="Isagi Y."/>
            <person name="Lee S.L."/>
            <person name="Shimizu K.K."/>
        </authorList>
    </citation>
    <scope>NUCLEOTIDE SEQUENCE [LARGE SCALE GENOMIC DNA]</scope>
    <source>
        <strain evidence="2">214</strain>
    </source>
</reference>
<organism evidence="2 3">
    <name type="scientific">Rubroshorea leprosula</name>
    <dbReference type="NCBI Taxonomy" id="152421"/>
    <lineage>
        <taxon>Eukaryota</taxon>
        <taxon>Viridiplantae</taxon>
        <taxon>Streptophyta</taxon>
        <taxon>Embryophyta</taxon>
        <taxon>Tracheophyta</taxon>
        <taxon>Spermatophyta</taxon>
        <taxon>Magnoliopsida</taxon>
        <taxon>eudicotyledons</taxon>
        <taxon>Gunneridae</taxon>
        <taxon>Pentapetalae</taxon>
        <taxon>rosids</taxon>
        <taxon>malvids</taxon>
        <taxon>Malvales</taxon>
        <taxon>Dipterocarpaceae</taxon>
        <taxon>Rubroshorea</taxon>
    </lineage>
</organism>
<feature type="region of interest" description="Disordered" evidence="1">
    <location>
        <begin position="44"/>
        <end position="86"/>
    </location>
</feature>
<evidence type="ECO:0000313" key="3">
    <source>
        <dbReference type="Proteomes" id="UP001054252"/>
    </source>
</evidence>
<evidence type="ECO:0000256" key="1">
    <source>
        <dbReference type="SAM" id="MobiDB-lite"/>
    </source>
</evidence>
<accession>A0AAV5J561</accession>
<feature type="region of interest" description="Disordered" evidence="1">
    <location>
        <begin position="1"/>
        <end position="27"/>
    </location>
</feature>
<sequence>MHPPIASPSLPHSGQAFPLVGSSLPTARPSFPHAMPMQLPIELGFPMGEMGRQPQAPNTSSVNTPQDDYGYQSRFDADYQGAFGSK</sequence>
<dbReference type="EMBL" id="BPVZ01000023">
    <property type="protein sequence ID" value="GKV05533.1"/>
    <property type="molecule type" value="Genomic_DNA"/>
</dbReference>
<feature type="compositionally biased region" description="Polar residues" evidence="1">
    <location>
        <begin position="55"/>
        <end position="66"/>
    </location>
</feature>
<comment type="caution">
    <text evidence="2">The sequence shown here is derived from an EMBL/GenBank/DDBJ whole genome shotgun (WGS) entry which is preliminary data.</text>
</comment>
<proteinExistence type="predicted"/>
<name>A0AAV5J561_9ROSI</name>
<dbReference type="AlphaFoldDB" id="A0AAV5J561"/>
<gene>
    <name evidence="2" type="ORF">SLEP1_g17533</name>
</gene>
<protein>
    <submittedName>
        <fullName evidence="2">Uncharacterized protein</fullName>
    </submittedName>
</protein>